<dbReference type="InterPro" id="IPR028098">
    <property type="entry name" value="Glyco_trans_4-like_N"/>
</dbReference>
<reference evidence="3 4" key="1">
    <citation type="submission" date="2014-09" db="EMBL/GenBank/DDBJ databases">
        <title>Draft genome of Bradyrhizobium japonicum Is-34.</title>
        <authorList>
            <person name="Tsurumaru H."/>
            <person name="Yamakawa T."/>
            <person name="Hashimoto S."/>
            <person name="Okizaki K."/>
            <person name="Kanesaki Y."/>
            <person name="Yoshikawa H."/>
            <person name="Yajima S."/>
        </authorList>
    </citation>
    <scope>NUCLEOTIDE SEQUENCE [LARGE SCALE GENOMIC DNA]</scope>
    <source>
        <strain evidence="3 4">Is-34</strain>
    </source>
</reference>
<organism evidence="3 4">
    <name type="scientific">Bradyrhizobium japonicum</name>
    <dbReference type="NCBI Taxonomy" id="375"/>
    <lineage>
        <taxon>Bacteria</taxon>
        <taxon>Pseudomonadati</taxon>
        <taxon>Pseudomonadota</taxon>
        <taxon>Alphaproteobacteria</taxon>
        <taxon>Hyphomicrobiales</taxon>
        <taxon>Nitrobacteraceae</taxon>
        <taxon>Bradyrhizobium</taxon>
    </lineage>
</organism>
<comment type="caution">
    <text evidence="3">The sequence shown here is derived from an EMBL/GenBank/DDBJ whole genome shotgun (WGS) entry which is preliminary data.</text>
</comment>
<evidence type="ECO:0000259" key="1">
    <source>
        <dbReference type="Pfam" id="PF00534"/>
    </source>
</evidence>
<protein>
    <submittedName>
        <fullName evidence="3">Glycosyl transferase</fullName>
    </submittedName>
</protein>
<evidence type="ECO:0000313" key="4">
    <source>
        <dbReference type="Proteomes" id="UP000030377"/>
    </source>
</evidence>
<dbReference type="EMBL" id="JRPN01000014">
    <property type="protein sequence ID" value="KGT79118.1"/>
    <property type="molecule type" value="Genomic_DNA"/>
</dbReference>
<dbReference type="Gene3D" id="3.40.50.2000">
    <property type="entry name" value="Glycogen Phosphorylase B"/>
    <property type="match status" value="2"/>
</dbReference>
<sequence length="356" mass="39951">MRIAQVAPLTEAVPPKLYGGTERVVHWLTEELVTLGHDVTLFASGDSQTSAKLDALWPRALRLDGSVRDPNALHMVLLERVRQKCDDEEFDFLHFHLDYYPWSLFHRQPTPFVTTLHGRLDLPEHQPVFNTFSKMPVISISNAQRRPVPQANWVTTIQHGLPENLLTPKPAKQEYLAVLGRIAPEKGVDRAIKIAMHCGIPLKIAAKVDRADQDYYDELIRPMIQNNPLVEFIGEIGDHEKSDFLSSALGLLLPIDWPEPFGLVMIEAMACGTPVVAFNRGSVPEIIDEGLTGFVVEDIISAAGVVKRLPQLDRAAIRKQFEKRFTARRMALDYLAAYRSLTQAQAPRIKLVSSAE</sequence>
<dbReference type="PANTHER" id="PTHR12526:SF595">
    <property type="entry name" value="BLL5217 PROTEIN"/>
    <property type="match status" value="1"/>
</dbReference>
<dbReference type="CDD" id="cd03802">
    <property type="entry name" value="GT4_AviGT4-like"/>
    <property type="match status" value="1"/>
</dbReference>
<dbReference type="PANTHER" id="PTHR12526">
    <property type="entry name" value="GLYCOSYLTRANSFERASE"/>
    <property type="match status" value="1"/>
</dbReference>
<keyword evidence="3" id="KW-0808">Transferase</keyword>
<proteinExistence type="predicted"/>
<dbReference type="STRING" id="375.BKD09_RS37100"/>
<evidence type="ECO:0000313" key="3">
    <source>
        <dbReference type="EMBL" id="KGT79118.1"/>
    </source>
</evidence>
<dbReference type="InterPro" id="IPR001296">
    <property type="entry name" value="Glyco_trans_1"/>
</dbReference>
<dbReference type="Proteomes" id="UP000030377">
    <property type="component" value="Unassembled WGS sequence"/>
</dbReference>
<dbReference type="Pfam" id="PF13439">
    <property type="entry name" value="Glyco_transf_4"/>
    <property type="match status" value="1"/>
</dbReference>
<accession>A0A0A3YZQ8</accession>
<dbReference type="GO" id="GO:0016757">
    <property type="term" value="F:glycosyltransferase activity"/>
    <property type="evidence" value="ECO:0007669"/>
    <property type="project" value="InterPro"/>
</dbReference>
<feature type="domain" description="Glycosyltransferase subfamily 4-like N-terminal" evidence="2">
    <location>
        <begin position="18"/>
        <end position="127"/>
    </location>
</feature>
<dbReference type="eggNOG" id="COG0438">
    <property type="taxonomic scope" value="Bacteria"/>
</dbReference>
<evidence type="ECO:0000259" key="2">
    <source>
        <dbReference type="Pfam" id="PF13439"/>
    </source>
</evidence>
<feature type="domain" description="Glycosyl transferase family 1" evidence="1">
    <location>
        <begin position="169"/>
        <end position="303"/>
    </location>
</feature>
<dbReference type="RefSeq" id="WP_041955908.1">
    <property type="nucleotide sequence ID" value="NZ_JRPN01000014.1"/>
</dbReference>
<dbReference type="SUPFAM" id="SSF53756">
    <property type="entry name" value="UDP-Glycosyltransferase/glycogen phosphorylase"/>
    <property type="match status" value="1"/>
</dbReference>
<dbReference type="AlphaFoldDB" id="A0A0A3YZQ8"/>
<gene>
    <name evidence="3" type="ORF">MA20_17390</name>
</gene>
<name>A0A0A3YZQ8_BRAJP</name>
<dbReference type="Pfam" id="PF00534">
    <property type="entry name" value="Glycos_transf_1"/>
    <property type="match status" value="1"/>
</dbReference>